<feature type="domain" description="Putative Flp pilus-assembly TadG-like N-terminal" evidence="1">
    <location>
        <begin position="15"/>
        <end position="60"/>
    </location>
</feature>
<sequence length="323" mass="32305">MRRLNAARLRDEQGGVAVIVAVIMVALLAATALAIDVGAMYAERAQLQNGADAAALAVAGDCADGTCGNASSIAQRYADANANDGASAVSSVDFPRAGTVSVTTATEDAATGAGPLALTFAPLLGIADPDLSASATASWGSPASGRADLPLAFAPCVFRLDGAIQVLSIHGDSGGTSCSSTSPSGQLLPGGFGWLADPTNTCSADVSISKNAPMAGDSGVSISSACATVLPGLADKTILLPVYGDISGTGGGSYRITGWAAFTVLGWNFSGSVTSYHNQYYPGATCTGSCKGLIGKFVRFVSFDDRFTMGGPDLGASVVRLTK</sequence>
<dbReference type="OrthoDB" id="5187898at2"/>
<dbReference type="InterPro" id="IPR028087">
    <property type="entry name" value="Tad_N"/>
</dbReference>
<name>A0A2A9DRY6_9MICO</name>
<protein>
    <submittedName>
        <fullName evidence="2">Putative Flp pilus-assembly TadE/G-like protein</fullName>
    </submittedName>
</protein>
<dbReference type="Pfam" id="PF13400">
    <property type="entry name" value="Tad"/>
    <property type="match status" value="1"/>
</dbReference>
<reference evidence="2 3" key="1">
    <citation type="submission" date="2017-10" db="EMBL/GenBank/DDBJ databases">
        <title>Sequencing the genomes of 1000 actinobacteria strains.</title>
        <authorList>
            <person name="Klenk H.-P."/>
        </authorList>
    </citation>
    <scope>NUCLEOTIDE SEQUENCE [LARGE SCALE GENOMIC DNA]</scope>
    <source>
        <strain evidence="2 3">DSM 21798</strain>
    </source>
</reference>
<dbReference type="RefSeq" id="WP_098406119.1">
    <property type="nucleotide sequence ID" value="NZ_PDJE01000001.1"/>
</dbReference>
<accession>A0A2A9DRY6</accession>
<dbReference type="EMBL" id="PDJE01000001">
    <property type="protein sequence ID" value="PFG29557.1"/>
    <property type="molecule type" value="Genomic_DNA"/>
</dbReference>
<keyword evidence="3" id="KW-1185">Reference proteome</keyword>
<comment type="caution">
    <text evidence="2">The sequence shown here is derived from an EMBL/GenBank/DDBJ whole genome shotgun (WGS) entry which is preliminary data.</text>
</comment>
<evidence type="ECO:0000313" key="3">
    <source>
        <dbReference type="Proteomes" id="UP000221369"/>
    </source>
</evidence>
<organism evidence="2 3">
    <name type="scientific">Paramicrobacterium agarici</name>
    <dbReference type="NCBI Taxonomy" id="630514"/>
    <lineage>
        <taxon>Bacteria</taxon>
        <taxon>Bacillati</taxon>
        <taxon>Actinomycetota</taxon>
        <taxon>Actinomycetes</taxon>
        <taxon>Micrococcales</taxon>
        <taxon>Microbacteriaceae</taxon>
        <taxon>Paramicrobacterium</taxon>
    </lineage>
</organism>
<gene>
    <name evidence="2" type="ORF">ATJ78_0464</name>
</gene>
<proteinExistence type="predicted"/>
<dbReference type="Proteomes" id="UP000221369">
    <property type="component" value="Unassembled WGS sequence"/>
</dbReference>
<evidence type="ECO:0000259" key="1">
    <source>
        <dbReference type="Pfam" id="PF13400"/>
    </source>
</evidence>
<dbReference type="AlphaFoldDB" id="A0A2A9DRY6"/>
<evidence type="ECO:0000313" key="2">
    <source>
        <dbReference type="EMBL" id="PFG29557.1"/>
    </source>
</evidence>